<dbReference type="Proteomes" id="UP000076079">
    <property type="component" value="Chromosome"/>
</dbReference>
<protein>
    <recommendedName>
        <fullName evidence="4">Lipoprotein</fullName>
    </recommendedName>
</protein>
<name>A0A143PHL5_LUTPR</name>
<gene>
    <name evidence="2" type="ORF">LuPra_00923</name>
</gene>
<evidence type="ECO:0008006" key="4">
    <source>
        <dbReference type="Google" id="ProtNLM"/>
    </source>
</evidence>
<evidence type="ECO:0000256" key="1">
    <source>
        <dbReference type="SAM" id="SignalP"/>
    </source>
</evidence>
<keyword evidence="3" id="KW-1185">Reference proteome</keyword>
<feature type="chain" id="PRO_5007511342" description="Lipoprotein" evidence="1">
    <location>
        <begin position="23"/>
        <end position="111"/>
    </location>
</feature>
<reference evidence="2 3" key="1">
    <citation type="journal article" date="2016" name="Genome Announc.">
        <title>First Complete Genome Sequence of a Subdivision 6 Acidobacterium Strain.</title>
        <authorList>
            <person name="Huang S."/>
            <person name="Vieira S."/>
            <person name="Bunk B."/>
            <person name="Riedel T."/>
            <person name="Sproer C."/>
            <person name="Overmann J."/>
        </authorList>
    </citation>
    <scope>NUCLEOTIDE SEQUENCE [LARGE SCALE GENOMIC DNA]</scope>
    <source>
        <strain evidence="3">DSM 100886 HEG_-6_39</strain>
    </source>
</reference>
<accession>A0A143PHL5</accession>
<sequence length="111" mass="11998" precursor="true">MRADTMVAVAMLAAAAGCSSMSDTFKTTPGRTERPATDVPWQFVLADGALNNNSSCRTPIVDPRDKATLQLERSDRGYGDYRVPEGRYGVVGTELLRVDCTTGRTVGVVRQ</sequence>
<dbReference type="EMBL" id="CP015136">
    <property type="protein sequence ID" value="AMY07743.1"/>
    <property type="molecule type" value="Genomic_DNA"/>
</dbReference>
<evidence type="ECO:0000313" key="3">
    <source>
        <dbReference type="Proteomes" id="UP000076079"/>
    </source>
</evidence>
<dbReference type="KEGG" id="abac:LuPra_00923"/>
<keyword evidence="1" id="KW-0732">Signal</keyword>
<proteinExistence type="predicted"/>
<reference evidence="3" key="2">
    <citation type="submission" date="2016-04" db="EMBL/GenBank/DDBJ databases">
        <title>First Complete Genome Sequence of a Subdivision 6 Acidobacterium.</title>
        <authorList>
            <person name="Huang S."/>
            <person name="Vieira S."/>
            <person name="Bunk B."/>
            <person name="Riedel T."/>
            <person name="Sproeer C."/>
            <person name="Overmann J."/>
        </authorList>
    </citation>
    <scope>NUCLEOTIDE SEQUENCE [LARGE SCALE GENOMIC DNA]</scope>
    <source>
        <strain evidence="3">DSM 100886 HEG_-6_39</strain>
    </source>
</reference>
<dbReference type="PROSITE" id="PS51257">
    <property type="entry name" value="PROKAR_LIPOPROTEIN"/>
    <property type="match status" value="1"/>
</dbReference>
<feature type="signal peptide" evidence="1">
    <location>
        <begin position="1"/>
        <end position="22"/>
    </location>
</feature>
<evidence type="ECO:0000313" key="2">
    <source>
        <dbReference type="EMBL" id="AMY07743.1"/>
    </source>
</evidence>
<dbReference type="OrthoDB" id="1450871at2"/>
<dbReference type="AlphaFoldDB" id="A0A143PHL5"/>
<dbReference type="RefSeq" id="WP_110169655.1">
    <property type="nucleotide sequence ID" value="NZ_CP015136.1"/>
</dbReference>
<organism evidence="2 3">
    <name type="scientific">Luteitalea pratensis</name>
    <dbReference type="NCBI Taxonomy" id="1855912"/>
    <lineage>
        <taxon>Bacteria</taxon>
        <taxon>Pseudomonadati</taxon>
        <taxon>Acidobacteriota</taxon>
        <taxon>Vicinamibacteria</taxon>
        <taxon>Vicinamibacterales</taxon>
        <taxon>Vicinamibacteraceae</taxon>
        <taxon>Luteitalea</taxon>
    </lineage>
</organism>